<proteinExistence type="predicted"/>
<dbReference type="Pfam" id="PF13281">
    <property type="entry name" value="MAP3K_TRAF_bd"/>
    <property type="match status" value="2"/>
</dbReference>
<keyword evidence="7" id="KW-1185">Reference proteome</keyword>
<dbReference type="Proteomes" id="UP000095280">
    <property type="component" value="Unplaced"/>
</dbReference>
<accession>A0A1I8JIM8</accession>
<keyword evidence="2" id="KW-0808">Transferase</keyword>
<feature type="domain" description="MAP3K TRAFs-binding" evidence="6">
    <location>
        <begin position="199"/>
        <end position="358"/>
    </location>
</feature>
<organism evidence="7 8">
    <name type="scientific">Macrostomum lignano</name>
    <dbReference type="NCBI Taxonomy" id="282301"/>
    <lineage>
        <taxon>Eukaryota</taxon>
        <taxon>Metazoa</taxon>
        <taxon>Spiralia</taxon>
        <taxon>Lophotrochozoa</taxon>
        <taxon>Platyhelminthes</taxon>
        <taxon>Rhabditophora</taxon>
        <taxon>Macrostomorpha</taxon>
        <taxon>Macrostomida</taxon>
        <taxon>Macrostomidae</taxon>
        <taxon>Macrostomum</taxon>
    </lineage>
</organism>
<dbReference type="AlphaFoldDB" id="A0A1I8JIM8"/>
<dbReference type="PANTHER" id="PTHR11584">
    <property type="entry name" value="SERINE/THREONINE PROTEIN KINASE"/>
    <property type="match status" value="1"/>
</dbReference>
<dbReference type="InterPro" id="IPR025136">
    <property type="entry name" value="MAP3K_TRAF-bd"/>
</dbReference>
<feature type="domain" description="MAP3K TRAFs-binding" evidence="6">
    <location>
        <begin position="150"/>
        <end position="194"/>
    </location>
</feature>
<evidence type="ECO:0000256" key="4">
    <source>
        <dbReference type="ARBA" id="ARBA00022777"/>
    </source>
</evidence>
<dbReference type="WBParaSite" id="maker-uti_cns_0048402-snap-gene-0.11-mRNA-1">
    <property type="protein sequence ID" value="maker-uti_cns_0048402-snap-gene-0.11-mRNA-1"/>
    <property type="gene ID" value="maker-uti_cns_0048402-snap-gene-0.11"/>
</dbReference>
<keyword evidence="3" id="KW-0547">Nucleotide-binding</keyword>
<dbReference type="GO" id="GO:0004674">
    <property type="term" value="F:protein serine/threonine kinase activity"/>
    <property type="evidence" value="ECO:0007669"/>
    <property type="project" value="UniProtKB-KW"/>
</dbReference>
<evidence type="ECO:0000313" key="7">
    <source>
        <dbReference type="Proteomes" id="UP000095280"/>
    </source>
</evidence>
<evidence type="ECO:0000256" key="5">
    <source>
        <dbReference type="ARBA" id="ARBA00022840"/>
    </source>
</evidence>
<evidence type="ECO:0000256" key="3">
    <source>
        <dbReference type="ARBA" id="ARBA00022741"/>
    </source>
</evidence>
<keyword evidence="1" id="KW-0723">Serine/threonine-protein kinase</keyword>
<keyword evidence="4" id="KW-0418">Kinase</keyword>
<dbReference type="GO" id="GO:0005524">
    <property type="term" value="F:ATP binding"/>
    <property type="evidence" value="ECO:0007669"/>
    <property type="project" value="UniProtKB-KW"/>
</dbReference>
<evidence type="ECO:0000256" key="2">
    <source>
        <dbReference type="ARBA" id="ARBA00022679"/>
    </source>
</evidence>
<evidence type="ECO:0000256" key="1">
    <source>
        <dbReference type="ARBA" id="ARBA00022527"/>
    </source>
</evidence>
<dbReference type="PANTHER" id="PTHR11584:SF394">
    <property type="entry name" value="APOPTOTIC SIGNAL-REGULATING KINASE 1, ISOFORM C"/>
    <property type="match status" value="1"/>
</dbReference>
<reference evidence="8" key="1">
    <citation type="submission" date="2016-11" db="UniProtKB">
        <authorList>
            <consortium name="WormBaseParasite"/>
        </authorList>
    </citation>
    <scope>IDENTIFICATION</scope>
</reference>
<protein>
    <submittedName>
        <fullName evidence="8">Mitogen-activated protein kinase kinase kinase</fullName>
    </submittedName>
</protein>
<evidence type="ECO:0000259" key="6">
    <source>
        <dbReference type="Pfam" id="PF13281"/>
    </source>
</evidence>
<keyword evidence="5" id="KW-0067">ATP-binding</keyword>
<name>A0A1I8JIM8_9PLAT</name>
<evidence type="ECO:0000313" key="8">
    <source>
        <dbReference type="WBParaSite" id="maker-uti_cns_0048402-snap-gene-0.11-mRNA-1"/>
    </source>
</evidence>
<sequence length="358" mass="39604">LQAASLHSQQAASSGGAAAAAASAAGSTSGGCGSASRLRVVCVVDQTAPLGTAAPASPSLTSTAPRQKAFADVERACKRVGLTCISFGHIINDVDTAAELFYSAHAVIVMLTDLVQFTHLDYGTTTALHEFYNSEVAITEMSAKVQQYSILYHLGVRESLGMRDNIILVHDLNKDETDSLRNSLSASYRLFPYLHGPMRVESTSKAQLKEKFLDDLQKARLEYKGDCLKEFLRRMRSRLDDPDLISPDIILNMLLSYRKAQDYSAMSRSSKTLPHAKHLVDIVSIQNLYAFALNRRNRPGDRKEALEVILRAVQRCDKPVPDMLSLVGRIYKDMFTDSDYTDTESLAHATEWYRKGFE</sequence>